<organism evidence="2 3">
    <name type="scientific">Forsythia ovata</name>
    <dbReference type="NCBI Taxonomy" id="205694"/>
    <lineage>
        <taxon>Eukaryota</taxon>
        <taxon>Viridiplantae</taxon>
        <taxon>Streptophyta</taxon>
        <taxon>Embryophyta</taxon>
        <taxon>Tracheophyta</taxon>
        <taxon>Spermatophyta</taxon>
        <taxon>Magnoliopsida</taxon>
        <taxon>eudicotyledons</taxon>
        <taxon>Gunneridae</taxon>
        <taxon>Pentapetalae</taxon>
        <taxon>asterids</taxon>
        <taxon>lamiids</taxon>
        <taxon>Lamiales</taxon>
        <taxon>Oleaceae</taxon>
        <taxon>Forsythieae</taxon>
        <taxon>Forsythia</taxon>
    </lineage>
</organism>
<keyword evidence="3" id="KW-1185">Reference proteome</keyword>
<dbReference type="Proteomes" id="UP001604277">
    <property type="component" value="Unassembled WGS sequence"/>
</dbReference>
<gene>
    <name evidence="2" type="ORF">Fot_37895</name>
</gene>
<name>A0ABD1S2J6_9LAMI</name>
<reference evidence="3" key="1">
    <citation type="submission" date="2024-07" db="EMBL/GenBank/DDBJ databases">
        <title>Two chromosome-level genome assemblies of Korean endemic species Abeliophyllum distichum and Forsythia ovata (Oleaceae).</title>
        <authorList>
            <person name="Jang H."/>
        </authorList>
    </citation>
    <scope>NUCLEOTIDE SEQUENCE [LARGE SCALE GENOMIC DNA]</scope>
</reference>
<accession>A0ABD1S2J6</accession>
<evidence type="ECO:0000256" key="1">
    <source>
        <dbReference type="SAM" id="MobiDB-lite"/>
    </source>
</evidence>
<evidence type="ECO:0008006" key="4">
    <source>
        <dbReference type="Google" id="ProtNLM"/>
    </source>
</evidence>
<dbReference type="EMBL" id="JBFOLJ010000011">
    <property type="protein sequence ID" value="KAL2494138.1"/>
    <property type="molecule type" value="Genomic_DNA"/>
</dbReference>
<evidence type="ECO:0000313" key="2">
    <source>
        <dbReference type="EMBL" id="KAL2494138.1"/>
    </source>
</evidence>
<feature type="region of interest" description="Disordered" evidence="1">
    <location>
        <begin position="41"/>
        <end position="110"/>
    </location>
</feature>
<sequence length="110" mass="11848">MATLLCDLISIWLCYNHGQAPGLFGDHLHGFHLKYEGHETATDVGRRQQQNRGIERSGPAFITRGSDRYTSSRDASPGHAVTVPDLTASLPPPPKEGSSIAQGKANEGHS</sequence>
<protein>
    <recommendedName>
        <fullName evidence="4">Secreted protein</fullName>
    </recommendedName>
</protein>
<proteinExistence type="predicted"/>
<evidence type="ECO:0000313" key="3">
    <source>
        <dbReference type="Proteomes" id="UP001604277"/>
    </source>
</evidence>
<dbReference type="AlphaFoldDB" id="A0ABD1S2J6"/>
<comment type="caution">
    <text evidence="2">The sequence shown here is derived from an EMBL/GenBank/DDBJ whole genome shotgun (WGS) entry which is preliminary data.</text>
</comment>